<reference evidence="1 2" key="1">
    <citation type="submission" date="2021-06" db="EMBL/GenBank/DDBJ databases">
        <authorList>
            <person name="Kallberg Y."/>
            <person name="Tangrot J."/>
            <person name="Rosling A."/>
        </authorList>
    </citation>
    <scope>NUCLEOTIDE SEQUENCE [LARGE SCALE GENOMIC DNA]</scope>
    <source>
        <strain evidence="1 2">120-4 pot B 10/14</strain>
    </source>
</reference>
<accession>A0ABN7X5U3</accession>
<keyword evidence="2" id="KW-1185">Reference proteome</keyword>
<comment type="caution">
    <text evidence="1">The sequence shown here is derived from an EMBL/GenBank/DDBJ whole genome shotgun (WGS) entry which is preliminary data.</text>
</comment>
<organism evidence="1 2">
    <name type="scientific">Gigaspora margarita</name>
    <dbReference type="NCBI Taxonomy" id="4874"/>
    <lineage>
        <taxon>Eukaryota</taxon>
        <taxon>Fungi</taxon>
        <taxon>Fungi incertae sedis</taxon>
        <taxon>Mucoromycota</taxon>
        <taxon>Glomeromycotina</taxon>
        <taxon>Glomeromycetes</taxon>
        <taxon>Diversisporales</taxon>
        <taxon>Gigasporaceae</taxon>
        <taxon>Gigaspora</taxon>
    </lineage>
</organism>
<evidence type="ECO:0000313" key="2">
    <source>
        <dbReference type="Proteomes" id="UP000789901"/>
    </source>
</evidence>
<protein>
    <submittedName>
        <fullName evidence="1">37493_t:CDS:1</fullName>
    </submittedName>
</protein>
<dbReference type="Proteomes" id="UP000789901">
    <property type="component" value="Unassembled WGS sequence"/>
</dbReference>
<evidence type="ECO:0000313" key="1">
    <source>
        <dbReference type="EMBL" id="CAG8848770.1"/>
    </source>
</evidence>
<feature type="non-terminal residue" evidence="1">
    <location>
        <position position="269"/>
    </location>
</feature>
<proteinExistence type="predicted"/>
<dbReference type="PANTHER" id="PTHR35871:SF1">
    <property type="entry name" value="CXC1-LIKE CYSTEINE CLUSTER ASSOCIATED WITH KDZ TRANSPOSASES DOMAIN-CONTAINING PROTEIN"/>
    <property type="match status" value="1"/>
</dbReference>
<dbReference type="EMBL" id="CAJVQB010093358">
    <property type="protein sequence ID" value="CAG8848770.1"/>
    <property type="molecule type" value="Genomic_DNA"/>
</dbReference>
<name>A0ABN7X5U3_GIGMA</name>
<gene>
    <name evidence="1" type="ORF">GMARGA_LOCUS39355</name>
</gene>
<dbReference type="PANTHER" id="PTHR35871">
    <property type="entry name" value="EXPRESSED PROTEIN"/>
    <property type="match status" value="1"/>
</dbReference>
<sequence length="269" mass="31730">MGRIKKILFMRHANTKKAREKKELEDKNKDDLPIVDDAYDLENNKAVETVFRKLIENAKEINYNKNSLGSYKITQFFTLVNNINKATGDQQSDSESDNTMEISKTDKVKYVSVIHYIQLLQHDLSKMEASRVVATIHNGEVSLKVANYLRSTKFKVNPRLVKQYFENNILPELYINQAQTISLITAWHWIKKMGFYYKRYQKGIYVDGHEREDMIAYCKVFLQNIAEYNKLMPKWTDVDCKVYEELYLLSSEQKHILITHDKCTFHSYD</sequence>